<evidence type="ECO:0000256" key="1">
    <source>
        <dbReference type="SAM" id="Coils"/>
    </source>
</evidence>
<keyword evidence="3" id="KW-1185">Reference proteome</keyword>
<reference evidence="2" key="1">
    <citation type="journal article" date="2014" name="Int. J. Syst. Evol. Microbiol.">
        <title>Complete genome sequence of Corynebacterium casei LMG S-19264T (=DSM 44701T), isolated from a smear-ripened cheese.</title>
        <authorList>
            <consortium name="US DOE Joint Genome Institute (JGI-PGF)"/>
            <person name="Walter F."/>
            <person name="Albersmeier A."/>
            <person name="Kalinowski J."/>
            <person name="Ruckert C."/>
        </authorList>
    </citation>
    <scope>NUCLEOTIDE SEQUENCE</scope>
    <source>
        <strain evidence="2">KCTC 32422</strain>
    </source>
</reference>
<gene>
    <name evidence="2" type="ORF">GCM10011617_06420</name>
</gene>
<reference evidence="2" key="2">
    <citation type="submission" date="2020-09" db="EMBL/GenBank/DDBJ databases">
        <authorList>
            <person name="Sun Q."/>
            <person name="Kim S."/>
        </authorList>
    </citation>
    <scope>NUCLEOTIDE SEQUENCE</scope>
    <source>
        <strain evidence="2">KCTC 32422</strain>
    </source>
</reference>
<dbReference type="Proteomes" id="UP000634139">
    <property type="component" value="Unassembled WGS sequence"/>
</dbReference>
<organism evidence="2 3">
    <name type="scientific">Novosphingobium arvoryzae</name>
    <dbReference type="NCBI Taxonomy" id="1256514"/>
    <lineage>
        <taxon>Bacteria</taxon>
        <taxon>Pseudomonadati</taxon>
        <taxon>Pseudomonadota</taxon>
        <taxon>Alphaproteobacteria</taxon>
        <taxon>Sphingomonadales</taxon>
        <taxon>Sphingomonadaceae</taxon>
        <taxon>Novosphingobium</taxon>
    </lineage>
</organism>
<comment type="caution">
    <text evidence="2">The sequence shown here is derived from an EMBL/GenBank/DDBJ whole genome shotgun (WGS) entry which is preliminary data.</text>
</comment>
<dbReference type="EMBL" id="BMZD01000002">
    <property type="protein sequence ID" value="GGZ90237.1"/>
    <property type="molecule type" value="Genomic_DNA"/>
</dbReference>
<evidence type="ECO:0000313" key="2">
    <source>
        <dbReference type="EMBL" id="GGZ90237.1"/>
    </source>
</evidence>
<sequence length="179" mass="20124">MDERHGYAHYEQEWAAQKELRDELRDKPAEIVEYESRLKRANFTYNRADRYSQQGKHATARKLMAQAEKEYEGLLERLEEITAADPGLCVWFDRDTAGGLQSMNAPDPDSVPQVVTSKSRLNKTPGGGILQGKLDKRDVKIMAIENELAGIKLAKAKAKGKAPKLRSVENLLKAVRDGD</sequence>
<keyword evidence="1" id="KW-0175">Coiled coil</keyword>
<evidence type="ECO:0000313" key="3">
    <source>
        <dbReference type="Proteomes" id="UP000634139"/>
    </source>
</evidence>
<protein>
    <submittedName>
        <fullName evidence="2">Uncharacterized protein</fullName>
    </submittedName>
</protein>
<dbReference type="AlphaFoldDB" id="A0A918VDS8"/>
<feature type="coiled-coil region" evidence="1">
    <location>
        <begin position="57"/>
        <end position="84"/>
    </location>
</feature>
<accession>A0A918VDS8</accession>
<proteinExistence type="predicted"/>
<name>A0A918VDS8_9SPHN</name>